<gene>
    <name evidence="2" type="ORF">JFN88_23990</name>
</gene>
<dbReference type="Proteomes" id="UP000640274">
    <property type="component" value="Unassembled WGS sequence"/>
</dbReference>
<dbReference type="GO" id="GO:0016853">
    <property type="term" value="F:isomerase activity"/>
    <property type="evidence" value="ECO:0007669"/>
    <property type="project" value="UniProtKB-KW"/>
</dbReference>
<keyword evidence="3" id="KW-1185">Reference proteome</keyword>
<protein>
    <submittedName>
        <fullName evidence="2">Sugar phosphate isomerase/epimerase</fullName>
    </submittedName>
</protein>
<reference evidence="2" key="1">
    <citation type="submission" date="2020-12" db="EMBL/GenBank/DDBJ databases">
        <authorList>
            <person name="Huq M.A."/>
        </authorList>
    </citation>
    <scope>NUCLEOTIDE SEQUENCE</scope>
    <source>
        <strain evidence="2">MAHUQ-46</strain>
    </source>
</reference>
<dbReference type="EMBL" id="JAELUP010000117">
    <property type="protein sequence ID" value="MBJ6364284.1"/>
    <property type="molecule type" value="Genomic_DNA"/>
</dbReference>
<proteinExistence type="predicted"/>
<dbReference type="InterPro" id="IPR013022">
    <property type="entry name" value="Xyl_isomerase-like_TIM-brl"/>
</dbReference>
<name>A0A934MTJ5_9BACL</name>
<accession>A0A934MTJ5</accession>
<comment type="caution">
    <text evidence="2">The sequence shown here is derived from an EMBL/GenBank/DDBJ whole genome shotgun (WGS) entry which is preliminary data.</text>
</comment>
<feature type="domain" description="Xylose isomerase-like TIM barrel" evidence="1">
    <location>
        <begin position="25"/>
        <end position="251"/>
    </location>
</feature>
<evidence type="ECO:0000259" key="1">
    <source>
        <dbReference type="Pfam" id="PF01261"/>
    </source>
</evidence>
<dbReference type="PANTHER" id="PTHR12110">
    <property type="entry name" value="HYDROXYPYRUVATE ISOMERASE"/>
    <property type="match status" value="1"/>
</dbReference>
<organism evidence="2 3">
    <name type="scientific">Paenibacillus roseus</name>
    <dbReference type="NCBI Taxonomy" id="2798579"/>
    <lineage>
        <taxon>Bacteria</taxon>
        <taxon>Bacillati</taxon>
        <taxon>Bacillota</taxon>
        <taxon>Bacilli</taxon>
        <taxon>Bacillales</taxon>
        <taxon>Paenibacillaceae</taxon>
        <taxon>Paenibacillus</taxon>
    </lineage>
</organism>
<dbReference type="RefSeq" id="WP_199021876.1">
    <property type="nucleotide sequence ID" value="NZ_JAELUP010000117.1"/>
</dbReference>
<sequence>MGALKIGLQLYTVRDSAEKDFEGTLRAVAAMNYEGVEFAGYGGKSAEELKALLTELGLTAIGSHISLEQLENNLEGEIEYLKTIGARYGVLPYLQENDRGSDEKWLALIEKLERFGEAFRKEGLIFGYHNHDFEFTEKLDGNYVFDTIYEKVSPERLQVEMDIGWVQYSGLDPLAYIAKYKGRLPLLHLKDYRKGEPGEQIDTVELGQGDLDLPSIIASAEEADVEWIIVEQDRCANPPLEAVKTSREWLSENYKS</sequence>
<dbReference type="AlphaFoldDB" id="A0A934MTJ5"/>
<dbReference type="PANTHER" id="PTHR12110:SF41">
    <property type="entry name" value="INOSOSE DEHYDRATASE"/>
    <property type="match status" value="1"/>
</dbReference>
<evidence type="ECO:0000313" key="2">
    <source>
        <dbReference type="EMBL" id="MBJ6364284.1"/>
    </source>
</evidence>
<dbReference type="InterPro" id="IPR036237">
    <property type="entry name" value="Xyl_isomerase-like_sf"/>
</dbReference>
<keyword evidence="2" id="KW-0413">Isomerase</keyword>
<evidence type="ECO:0000313" key="3">
    <source>
        <dbReference type="Proteomes" id="UP000640274"/>
    </source>
</evidence>
<dbReference type="Pfam" id="PF01261">
    <property type="entry name" value="AP_endonuc_2"/>
    <property type="match status" value="1"/>
</dbReference>
<dbReference type="SUPFAM" id="SSF51658">
    <property type="entry name" value="Xylose isomerase-like"/>
    <property type="match status" value="1"/>
</dbReference>
<dbReference type="Gene3D" id="3.20.20.150">
    <property type="entry name" value="Divalent-metal-dependent TIM barrel enzymes"/>
    <property type="match status" value="1"/>
</dbReference>
<dbReference type="InterPro" id="IPR050312">
    <property type="entry name" value="IolE/XylAMocC-like"/>
</dbReference>